<comment type="PTM">
    <text evidence="5">C-terminal thiocarboxylation occurs in 2 steps, it is first acyl-adenylated (-COAMP) via the hesA/moeB/thiF part of UBA4, then thiocarboxylated (-COSH) via the rhodanese domain of UBA4.</text>
</comment>
<evidence type="ECO:0000256" key="4">
    <source>
        <dbReference type="ARBA" id="ARBA00022786"/>
    </source>
</evidence>
<comment type="subcellular location">
    <subcellularLocation>
        <location evidence="5 6">Cytoplasm</location>
    </subcellularLocation>
</comment>
<protein>
    <recommendedName>
        <fullName evidence="5 6">Ubiquitin-related modifier 1</fullName>
    </recommendedName>
</protein>
<dbReference type="GO" id="GO:0005829">
    <property type="term" value="C:cytosol"/>
    <property type="evidence" value="ECO:0007669"/>
    <property type="project" value="UniProtKB-UniRule"/>
</dbReference>
<organism evidence="7 8">
    <name type="scientific">Cryptococcus depauperatus CBS 7841</name>
    <dbReference type="NCBI Taxonomy" id="1295531"/>
    <lineage>
        <taxon>Eukaryota</taxon>
        <taxon>Fungi</taxon>
        <taxon>Dikarya</taxon>
        <taxon>Basidiomycota</taxon>
        <taxon>Agaricomycotina</taxon>
        <taxon>Tremellomycetes</taxon>
        <taxon>Tremellales</taxon>
        <taxon>Cryptococcaceae</taxon>
        <taxon>Cryptococcus</taxon>
    </lineage>
</organism>
<comment type="pathway">
    <text evidence="5 6">tRNA modification; 5-methoxycarbonylmethyl-2-thiouridine-tRNA biosynthesis.</text>
</comment>
<dbReference type="CDD" id="cd01764">
    <property type="entry name" value="Ubl_Urm1"/>
    <property type="match status" value="1"/>
</dbReference>
<dbReference type="PANTHER" id="PTHR14986">
    <property type="entry name" value="RURM1 PROTEIN"/>
    <property type="match status" value="1"/>
</dbReference>
<keyword evidence="3 5" id="KW-0819">tRNA processing</keyword>
<dbReference type="HAMAP" id="MF_03048">
    <property type="entry name" value="Urm1"/>
    <property type="match status" value="1"/>
</dbReference>
<keyword evidence="1 5" id="KW-0963">Cytoplasm</keyword>
<dbReference type="AlphaFoldDB" id="A0A1E3IB02"/>
<dbReference type="EMBL" id="CP143786">
    <property type="protein sequence ID" value="WVN87697.1"/>
    <property type="molecule type" value="Genomic_DNA"/>
</dbReference>
<feature type="modified residue" description="1-thioglycine" evidence="5">
    <location>
        <position position="139"/>
    </location>
</feature>
<keyword evidence="4 5" id="KW-0833">Ubl conjugation pathway</keyword>
<dbReference type="Gene3D" id="3.10.20.30">
    <property type="match status" value="1"/>
</dbReference>
<evidence type="ECO:0000256" key="5">
    <source>
        <dbReference type="HAMAP-Rule" id="MF_03048"/>
    </source>
</evidence>
<dbReference type="GO" id="GO:0034227">
    <property type="term" value="P:tRNA thio-modification"/>
    <property type="evidence" value="ECO:0007669"/>
    <property type="project" value="UniProtKB-UniRule"/>
</dbReference>
<dbReference type="Proteomes" id="UP000094043">
    <property type="component" value="Chromosome 3"/>
</dbReference>
<dbReference type="GO" id="GO:0002098">
    <property type="term" value="P:tRNA wobble uridine modification"/>
    <property type="evidence" value="ECO:0007669"/>
    <property type="project" value="UniProtKB-UniRule"/>
</dbReference>
<sequence length="139" mass="15450">MSFSGDIVINSNGLGYAVESVVELEPASVGKKGQDTLEIKFGFGGGLHLLFSSKPNHVAHLPRYIPDTNPPQPLNMRYVIKWMKENILSERIEMFGDGEGVRPGILVLINDADWELEGELEYELRDRDEIVLISTLHGG</sequence>
<evidence type="ECO:0000313" key="8">
    <source>
        <dbReference type="Proteomes" id="UP000094043"/>
    </source>
</evidence>
<keyword evidence="8" id="KW-1185">Reference proteome</keyword>
<dbReference type="InterPro" id="IPR012675">
    <property type="entry name" value="Beta-grasp_dom_sf"/>
</dbReference>
<dbReference type="OrthoDB" id="10248987at2759"/>
<accession>A0A1E3IB02</accession>
<comment type="similarity">
    <text evidence="5 6">Belongs to the URM1 family.</text>
</comment>
<dbReference type="Pfam" id="PF09138">
    <property type="entry name" value="Urm1"/>
    <property type="match status" value="1"/>
</dbReference>
<reference evidence="7" key="2">
    <citation type="journal article" date="2022" name="Elife">
        <title>Obligate sexual reproduction of a homothallic fungus closely related to the Cryptococcus pathogenic species complex.</title>
        <authorList>
            <person name="Passer A.R."/>
            <person name="Clancey S.A."/>
            <person name="Shea T."/>
            <person name="David-Palma M."/>
            <person name="Averette A.F."/>
            <person name="Boekhout T."/>
            <person name="Porcel B.M."/>
            <person name="Nowrousian M."/>
            <person name="Cuomo C.A."/>
            <person name="Sun S."/>
            <person name="Heitman J."/>
            <person name="Coelho M.A."/>
        </authorList>
    </citation>
    <scope>NUCLEOTIDE SEQUENCE</scope>
    <source>
        <strain evidence="7">CBS 7841</strain>
    </source>
</reference>
<evidence type="ECO:0000256" key="6">
    <source>
        <dbReference type="RuleBase" id="RU361182"/>
    </source>
</evidence>
<dbReference type="InterPro" id="IPR016155">
    <property type="entry name" value="Mopterin_synth/thiamin_S_b"/>
</dbReference>
<dbReference type="InterPro" id="IPR015221">
    <property type="entry name" value="Urm1"/>
</dbReference>
<proteinExistence type="inferred from homology"/>
<gene>
    <name evidence="5" type="primary">URM1</name>
    <name evidence="7" type="ORF">L203_102885</name>
</gene>
<dbReference type="GO" id="GO:0032447">
    <property type="term" value="P:protein urmylation"/>
    <property type="evidence" value="ECO:0007669"/>
    <property type="project" value="UniProtKB-UniRule"/>
</dbReference>
<feature type="cross-link" description="Glycyl lysine isopeptide (Gly-Lys) (interchain with K-? in acceptor proteins)" evidence="5">
    <location>
        <position position="139"/>
    </location>
</feature>
<evidence type="ECO:0000256" key="3">
    <source>
        <dbReference type="ARBA" id="ARBA00022694"/>
    </source>
</evidence>
<reference evidence="7" key="1">
    <citation type="submission" date="2016-06" db="EMBL/GenBank/DDBJ databases">
        <authorList>
            <person name="Cuomo C."/>
            <person name="Litvintseva A."/>
            <person name="Heitman J."/>
            <person name="Chen Y."/>
            <person name="Sun S."/>
            <person name="Springer D."/>
            <person name="Dromer F."/>
            <person name="Young S."/>
            <person name="Zeng Q."/>
            <person name="Chapman S."/>
            <person name="Gujja S."/>
            <person name="Saif S."/>
            <person name="Birren B."/>
        </authorList>
    </citation>
    <scope>NUCLEOTIDE SEQUENCE</scope>
    <source>
        <strain evidence="7">CBS 7841</strain>
    </source>
</reference>
<comment type="function">
    <text evidence="5">Acts as a sulfur carrier required for 2-thiolation of mcm(5)S(2)U at tRNA wobble positions of cytosolic tRNA(Lys), tRNA(Glu) and tRNA(Gln). Serves as sulfur donor in tRNA 2-thiolation reaction by being thiocarboxylated (-COSH) at its C-terminus by the MOCS3 homolog UBA4. The sulfur is then transferred to tRNA to form 2-thiolation of mcm(5)S(2)U. Prior mcm(5) tRNA modification by the elongator complex is required for 2-thiolation. Also acts as a ubiquitin-like protein (UBL) that is covalently conjugated via an isopeptide bond to lysine residues of target proteins such as AHP1. The thiocarboxylated form serves as substrate for conjugation and oxidative stress specifically induces the formation of UBL-protein conjugates.</text>
</comment>
<evidence type="ECO:0000256" key="1">
    <source>
        <dbReference type="ARBA" id="ARBA00022490"/>
    </source>
</evidence>
<reference evidence="7" key="3">
    <citation type="submission" date="2024-01" db="EMBL/GenBank/DDBJ databases">
        <authorList>
            <person name="Coelho M.A."/>
            <person name="David-Palma M."/>
            <person name="Shea T."/>
            <person name="Sun S."/>
            <person name="Cuomo C.A."/>
            <person name="Heitman J."/>
        </authorList>
    </citation>
    <scope>NUCLEOTIDE SEQUENCE</scope>
    <source>
        <strain evidence="7">CBS 7841</strain>
    </source>
</reference>
<dbReference type="VEuPathDB" id="FungiDB:L203_04689"/>
<dbReference type="SUPFAM" id="SSF54285">
    <property type="entry name" value="MoaD/ThiS"/>
    <property type="match status" value="1"/>
</dbReference>
<name>A0A1E3IB02_9TREE</name>
<evidence type="ECO:0000256" key="2">
    <source>
        <dbReference type="ARBA" id="ARBA00022499"/>
    </source>
</evidence>
<evidence type="ECO:0000313" key="7">
    <source>
        <dbReference type="EMBL" id="WVN87697.1"/>
    </source>
</evidence>
<keyword evidence="2 5" id="KW-1017">Isopeptide bond</keyword>